<evidence type="ECO:0000259" key="13">
    <source>
        <dbReference type="Pfam" id="PF02729"/>
    </source>
</evidence>
<dbReference type="InterPro" id="IPR050859">
    <property type="entry name" value="Class-I_PLP-dep_aminotransf"/>
</dbReference>
<dbReference type="InterPro" id="IPR036901">
    <property type="entry name" value="Asp/Orn_carbamoylTrfase_sf"/>
</dbReference>
<dbReference type="InterPro" id="IPR015424">
    <property type="entry name" value="PyrdxlP-dep_Trfase"/>
</dbReference>
<dbReference type="InterPro" id="IPR006131">
    <property type="entry name" value="Asp_carbamoyltransf_Asp/Orn-bd"/>
</dbReference>
<dbReference type="FunFam" id="3.40.50.1370:FF:000009">
    <property type="entry name" value="Ornithine carbamoyltransferase, mitochondrial"/>
    <property type="match status" value="1"/>
</dbReference>
<keyword evidence="7" id="KW-0032">Aminotransferase</keyword>
<dbReference type="GO" id="GO:0008483">
    <property type="term" value="F:transaminase activity"/>
    <property type="evidence" value="ECO:0007669"/>
    <property type="project" value="UniProtKB-KW"/>
</dbReference>
<evidence type="ECO:0000259" key="12">
    <source>
        <dbReference type="Pfam" id="PF00185"/>
    </source>
</evidence>
<dbReference type="Pfam" id="PF00185">
    <property type="entry name" value="OTCace"/>
    <property type="match status" value="1"/>
</dbReference>
<dbReference type="InterPro" id="IPR006130">
    <property type="entry name" value="Asp/Orn_carbamoylTrfase"/>
</dbReference>
<evidence type="ECO:0000313" key="15">
    <source>
        <dbReference type="Proteomes" id="UP000019462"/>
    </source>
</evidence>
<evidence type="ECO:0000256" key="3">
    <source>
        <dbReference type="ARBA" id="ARBA00007441"/>
    </source>
</evidence>
<feature type="domain" description="Aspartate/ornithine carbamoyltransferase carbamoyl-P binding" evidence="13">
    <location>
        <begin position="38"/>
        <end position="194"/>
    </location>
</feature>
<keyword evidence="10" id="KW-0663">Pyridoxal phosphate</keyword>
<keyword evidence="6" id="KW-0055">Arginine biosynthesis</keyword>
<evidence type="ECO:0000256" key="7">
    <source>
        <dbReference type="ARBA" id="ARBA00022576"/>
    </source>
</evidence>
<dbReference type="GO" id="GO:0016597">
    <property type="term" value="F:amino acid binding"/>
    <property type="evidence" value="ECO:0007669"/>
    <property type="project" value="InterPro"/>
</dbReference>
<accession>W3VM48</accession>
<evidence type="ECO:0000256" key="2">
    <source>
        <dbReference type="ARBA" id="ARBA00004975"/>
    </source>
</evidence>
<feature type="domain" description="Aspartate/ornithine carbamoyltransferase Asp/Orn-binding" evidence="12">
    <location>
        <begin position="210"/>
        <end position="374"/>
    </location>
</feature>
<comment type="similarity">
    <text evidence="3">Belongs to the class-I pyridoxal-phosphate-dependent aminotransferase family.</text>
</comment>
<dbReference type="EC" id="2.1.3.3" evidence="5"/>
<dbReference type="Pfam" id="PF02729">
    <property type="entry name" value="OTCace_N"/>
    <property type="match status" value="1"/>
</dbReference>
<feature type="domain" description="Aminotransferase class I/classII large" evidence="11">
    <location>
        <begin position="527"/>
        <end position="857"/>
    </location>
</feature>
<dbReference type="GO" id="GO:0006526">
    <property type="term" value="P:L-arginine biosynthetic process"/>
    <property type="evidence" value="ECO:0007669"/>
    <property type="project" value="UniProtKB-KW"/>
</dbReference>
<name>W3VM48_MOEAP</name>
<dbReference type="SUPFAM" id="SSF53383">
    <property type="entry name" value="PLP-dependent transferases"/>
    <property type="match status" value="1"/>
</dbReference>
<evidence type="ECO:0000256" key="8">
    <source>
        <dbReference type="ARBA" id="ARBA00022605"/>
    </source>
</evidence>
<dbReference type="PROSITE" id="PS00097">
    <property type="entry name" value="CARBAMOYLTRANSFERASE"/>
    <property type="match status" value="1"/>
</dbReference>
<dbReference type="InterPro" id="IPR004839">
    <property type="entry name" value="Aminotransferase_I/II_large"/>
</dbReference>
<dbReference type="GO" id="GO:0005737">
    <property type="term" value="C:cytoplasm"/>
    <property type="evidence" value="ECO:0007669"/>
    <property type="project" value="UniProtKB-ARBA"/>
</dbReference>
<comment type="pathway">
    <text evidence="2">Amino-acid biosynthesis; L-arginine biosynthesis; L-arginine from L-ornithine and carbamoyl phosphate: step 1/3.</text>
</comment>
<evidence type="ECO:0000256" key="5">
    <source>
        <dbReference type="ARBA" id="ARBA00013007"/>
    </source>
</evidence>
<dbReference type="InterPro" id="IPR002292">
    <property type="entry name" value="Orn/put_carbamltrans"/>
</dbReference>
<dbReference type="PRINTS" id="PR00100">
    <property type="entry name" value="AOTCASE"/>
</dbReference>
<protein>
    <recommendedName>
        <fullName evidence="5">ornithine carbamoyltransferase</fullName>
        <ecNumber evidence="5">2.1.3.3</ecNumber>
    </recommendedName>
</protein>
<dbReference type="InterPro" id="IPR006132">
    <property type="entry name" value="Asp/Orn_carbamoyltranf_P-bd"/>
</dbReference>
<keyword evidence="15" id="KW-1185">Reference proteome</keyword>
<comment type="cofactor">
    <cofactor evidence="1">
        <name>pyridoxal 5'-phosphate</name>
        <dbReference type="ChEBI" id="CHEBI:597326"/>
    </cofactor>
</comment>
<dbReference type="OrthoDB" id="691673at2759"/>
<dbReference type="NCBIfam" id="TIGR00658">
    <property type="entry name" value="orni_carb_tr"/>
    <property type="match status" value="1"/>
</dbReference>
<evidence type="ECO:0000256" key="10">
    <source>
        <dbReference type="ARBA" id="ARBA00022898"/>
    </source>
</evidence>
<comment type="similarity">
    <text evidence="4">Belongs to the aspartate/ornithine carbamoyltransferase superfamily. OTCase family.</text>
</comment>
<dbReference type="Gene3D" id="3.40.640.10">
    <property type="entry name" value="Type I PLP-dependent aspartate aminotransferase-like (Major domain)"/>
    <property type="match status" value="1"/>
</dbReference>
<dbReference type="Gene3D" id="3.40.50.1370">
    <property type="entry name" value="Aspartate/ornithine carbamoyltransferase"/>
    <property type="match status" value="2"/>
</dbReference>
<evidence type="ECO:0000259" key="11">
    <source>
        <dbReference type="Pfam" id="PF00155"/>
    </source>
</evidence>
<dbReference type="GO" id="GO:0004585">
    <property type="term" value="F:ornithine carbamoyltransferase activity"/>
    <property type="evidence" value="ECO:0007669"/>
    <property type="project" value="UniProtKB-EC"/>
</dbReference>
<evidence type="ECO:0000313" key="14">
    <source>
        <dbReference type="EMBL" id="ETS61821.1"/>
    </source>
</evidence>
<evidence type="ECO:0000256" key="1">
    <source>
        <dbReference type="ARBA" id="ARBA00001933"/>
    </source>
</evidence>
<dbReference type="FunFam" id="3.40.50.1370:FF:000022">
    <property type="entry name" value="Probable ornithine carbamoyltransferase"/>
    <property type="match status" value="1"/>
</dbReference>
<dbReference type="PRINTS" id="PR00102">
    <property type="entry name" value="OTCASE"/>
</dbReference>
<gene>
    <name evidence="14" type="ORF">PaG_03922</name>
</gene>
<dbReference type="Proteomes" id="UP000019462">
    <property type="component" value="Unassembled WGS sequence"/>
</dbReference>
<keyword evidence="9" id="KW-0808">Transferase</keyword>
<keyword evidence="8" id="KW-0028">Amino-acid biosynthesis</keyword>
<dbReference type="SUPFAM" id="SSF53671">
    <property type="entry name" value="Aspartate/ornithine carbamoyltransferase"/>
    <property type="match status" value="1"/>
</dbReference>
<dbReference type="Pfam" id="PF00155">
    <property type="entry name" value="Aminotran_1_2"/>
    <property type="match status" value="1"/>
</dbReference>
<dbReference type="CDD" id="cd00609">
    <property type="entry name" value="AAT_like"/>
    <property type="match status" value="1"/>
</dbReference>
<dbReference type="InterPro" id="IPR015421">
    <property type="entry name" value="PyrdxlP-dep_Trfase_major"/>
</dbReference>
<dbReference type="GO" id="GO:0030170">
    <property type="term" value="F:pyridoxal phosphate binding"/>
    <property type="evidence" value="ECO:0007669"/>
    <property type="project" value="InterPro"/>
</dbReference>
<proteinExistence type="inferred from homology"/>
<dbReference type="EMBL" id="AWNI01000013">
    <property type="protein sequence ID" value="ETS61821.1"/>
    <property type="molecule type" value="Genomic_DNA"/>
</dbReference>
<evidence type="ECO:0000256" key="4">
    <source>
        <dbReference type="ARBA" id="ARBA00007805"/>
    </source>
</evidence>
<reference evidence="14 15" key="1">
    <citation type="journal article" date="2014" name="Genome Announc.">
        <title>Genome sequence of the basidiomycetous fungus Pseudozyma aphidis DSM70725, an efficient producer of biosurfactant mannosylerythritol lipids.</title>
        <authorList>
            <person name="Lorenz S."/>
            <person name="Guenther M."/>
            <person name="Grumaz C."/>
            <person name="Rupp S."/>
            <person name="Zibek S."/>
            <person name="Sohn K."/>
        </authorList>
    </citation>
    <scope>NUCLEOTIDE SEQUENCE [LARGE SCALE GENOMIC DNA]</scope>
    <source>
        <strain evidence="15">ATCC 32657 / CBS 517.83 / DSM 70725 / JCM 10318 / NBRC 10182 / NRRL Y-7954 / St-0401</strain>
    </source>
</reference>
<dbReference type="PANTHER" id="PTHR42790">
    <property type="entry name" value="AMINOTRANSFERASE"/>
    <property type="match status" value="1"/>
</dbReference>
<evidence type="ECO:0000256" key="6">
    <source>
        <dbReference type="ARBA" id="ARBA00022571"/>
    </source>
</evidence>
<dbReference type="PANTHER" id="PTHR42790:SF19">
    <property type="entry name" value="KYNURENINE_ALPHA-AMINOADIPATE AMINOTRANSFERASE, MITOCHONDRIAL"/>
    <property type="match status" value="1"/>
</dbReference>
<organism evidence="14 15">
    <name type="scientific">Moesziomyces aphidis</name>
    <name type="common">Pseudozyma aphidis</name>
    <dbReference type="NCBI Taxonomy" id="84754"/>
    <lineage>
        <taxon>Eukaryota</taxon>
        <taxon>Fungi</taxon>
        <taxon>Dikarya</taxon>
        <taxon>Basidiomycota</taxon>
        <taxon>Ustilaginomycotina</taxon>
        <taxon>Ustilaginomycetes</taxon>
        <taxon>Ustilaginales</taxon>
        <taxon>Ustilaginaceae</taxon>
        <taxon>Moesziomyces</taxon>
    </lineage>
</organism>
<sequence length="875" mass="94618">MTGRQAVKTLSRTALSGGSAVRRFASTSAAKTARTPPHLLTLAELSPAQISSVLKSAIEFKQAFRSTSLALPAASRKQLSAGESPIPQSLKNKSVAIIFSKRSTRTRVASETSVASLGGSALFLAPSDIQLGVNESLYDTAKVVSSMVDGIMARVAGHDEVELLAKHSTVPVINALSARYHPTQILADLQAMLEVYAPSATPGDLTGLAGLKVAWVGDSNNILNDMLVAYPRLGINLSVATPKGAAYQRDELVWGTMQDGLSALSKSGLSPVALGQVNWTNDPAEAVRDADIIVTDTWISMGDEAQKEQRLRDFNGFQVTEAMAKAGGAKPDWKFMHCLPRKGDEVDDEVFYSDRSIVFPEAENRKWTIMSLFDRMYGRWELIGYGVDSLPARSWLRSAVGALVDEALKMDYTSLLSDTARNRMPSAIRSLFPAELIPGMVSLLSGKPNSDTFPFQRIVLELKPAQPDAAPEQIAIEGNDLDVALQYSATSGIPKLVEWIQTFQSKIHARPLVATDQGAGKVWRCSFGNGSQDLLTKTFEALVNPGDSVVLESPAYSGILPSLVAHKARMFEAATDSEGVEPHALDELLSNWTTATHTRGAPFPKFLYTTPTGANPSGTSASDERKRAVLGVIRKHNLLLLEDDPYYFLSFAGLSADADPVTRARGKSYFRLELEDGNDVGRVLRFDSFSKILSAGLRLGFITGPRELLDAIDLDTSSRNLQTSGTSQAIAYALLSKWGIDGFLHHADSVARFYQDRLERFEASANSILRASPSVADWVRPTAGMFLWIRLKLPASGQGAAEGDSYDLISNKAKAAGVLALPGIAFKPPTDTRTPSAYVRTSFSQVPLDQIDTAFQRLRSVVEQAWHDAGLAIPA</sequence>
<dbReference type="AlphaFoldDB" id="W3VM48"/>
<comment type="caution">
    <text evidence="14">The sequence shown here is derived from an EMBL/GenBank/DDBJ whole genome shotgun (WGS) entry which is preliminary data.</text>
</comment>
<dbReference type="HOGENOM" id="CLU_016017_0_0_1"/>
<evidence type="ECO:0000256" key="9">
    <source>
        <dbReference type="ARBA" id="ARBA00022679"/>
    </source>
</evidence>